<protein>
    <submittedName>
        <fullName evidence="1">Uncharacterized protein</fullName>
    </submittedName>
</protein>
<evidence type="ECO:0000313" key="2">
    <source>
        <dbReference type="Proteomes" id="UP001500897"/>
    </source>
</evidence>
<gene>
    <name evidence="1" type="ORF">GCM10009759_55370</name>
</gene>
<keyword evidence="2" id="KW-1185">Reference proteome</keyword>
<sequence>MADQPISARQRLAALLDAAGVDYDTADAAITAAIAKQIALIAQALELANPARSPEFSAGVEWAVSTLYSTAGQLAKVAAR</sequence>
<name>A0ABP5J5F3_9ACTN</name>
<proteinExistence type="predicted"/>
<organism evidence="1 2">
    <name type="scientific">Kitasatospora saccharophila</name>
    <dbReference type="NCBI Taxonomy" id="407973"/>
    <lineage>
        <taxon>Bacteria</taxon>
        <taxon>Bacillati</taxon>
        <taxon>Actinomycetota</taxon>
        <taxon>Actinomycetes</taxon>
        <taxon>Kitasatosporales</taxon>
        <taxon>Streptomycetaceae</taxon>
        <taxon>Kitasatospora</taxon>
    </lineage>
</organism>
<accession>A0ABP5J5F3</accession>
<reference evidence="2" key="1">
    <citation type="journal article" date="2019" name="Int. J. Syst. Evol. Microbiol.">
        <title>The Global Catalogue of Microorganisms (GCM) 10K type strain sequencing project: providing services to taxonomists for standard genome sequencing and annotation.</title>
        <authorList>
            <consortium name="The Broad Institute Genomics Platform"/>
            <consortium name="The Broad Institute Genome Sequencing Center for Infectious Disease"/>
            <person name="Wu L."/>
            <person name="Ma J."/>
        </authorList>
    </citation>
    <scope>NUCLEOTIDE SEQUENCE [LARGE SCALE GENOMIC DNA]</scope>
    <source>
        <strain evidence="2">JCM 14559</strain>
    </source>
</reference>
<dbReference type="Proteomes" id="UP001500897">
    <property type="component" value="Unassembled WGS sequence"/>
</dbReference>
<evidence type="ECO:0000313" key="1">
    <source>
        <dbReference type="EMBL" id="GAA2112547.1"/>
    </source>
</evidence>
<dbReference type="EMBL" id="BAAANS010000043">
    <property type="protein sequence ID" value="GAA2112547.1"/>
    <property type="molecule type" value="Genomic_DNA"/>
</dbReference>
<dbReference type="RefSeq" id="WP_344555752.1">
    <property type="nucleotide sequence ID" value="NZ_BAAANS010000043.1"/>
</dbReference>
<comment type="caution">
    <text evidence="1">The sequence shown here is derived from an EMBL/GenBank/DDBJ whole genome shotgun (WGS) entry which is preliminary data.</text>
</comment>